<proteinExistence type="predicted"/>
<evidence type="ECO:0000313" key="2">
    <source>
        <dbReference type="Proteomes" id="UP000034961"/>
    </source>
</evidence>
<evidence type="ECO:0000313" key="1">
    <source>
        <dbReference type="EMBL" id="KKR94414.1"/>
    </source>
</evidence>
<dbReference type="AlphaFoldDB" id="A0A0G0V0E5"/>
<accession>A0A0G0V0E5</accession>
<dbReference type="PATRIC" id="fig|1618474.3.peg.349"/>
<sequence length="275" mass="30250">MKNYNSGQAALIIILITAVVVTITASTISRTVTDVRISSEGVEGSQALYAAEAGLEQGLEQLSFQFMDYTDPLCDDYPGTPCTITHADGTPSNAYYWYEFTNIPTSSATSFSRGSIDAGNTKTIWLNQYIAAEDPYSGSFRLTFKWSDMTQNLLVETIRIYDLDSGAPVLISVDRELHTVTPGTPLITIDTSSAPYSNRLGLVRIHPINFDITDLTISNYTAFPVQGRIIDSRGVVRGSGEGSQSVVKRISAIKWRYEIPAYFDYVLYSAGRVTK</sequence>
<evidence type="ECO:0008006" key="3">
    <source>
        <dbReference type="Google" id="ProtNLM"/>
    </source>
</evidence>
<dbReference type="EMBL" id="LCAN01000007">
    <property type="protein sequence ID" value="KKR94414.1"/>
    <property type="molecule type" value="Genomic_DNA"/>
</dbReference>
<reference evidence="1 2" key="1">
    <citation type="journal article" date="2015" name="Nature">
        <title>rRNA introns, odd ribosomes, and small enigmatic genomes across a large radiation of phyla.</title>
        <authorList>
            <person name="Brown C.T."/>
            <person name="Hug L.A."/>
            <person name="Thomas B.C."/>
            <person name="Sharon I."/>
            <person name="Castelle C.J."/>
            <person name="Singh A."/>
            <person name="Wilkins M.J."/>
            <person name="Williams K.H."/>
            <person name="Banfield J.F."/>
        </authorList>
    </citation>
    <scope>NUCLEOTIDE SEQUENCE [LARGE SCALE GENOMIC DNA]</scope>
</reference>
<protein>
    <recommendedName>
        <fullName evidence="3">Type 4 fimbrial biogenesis protein PilX N-terminal domain-containing protein</fullName>
    </recommendedName>
</protein>
<dbReference type="Proteomes" id="UP000034961">
    <property type="component" value="Unassembled WGS sequence"/>
</dbReference>
<gene>
    <name evidence="1" type="ORF">UU41_C0007G0047</name>
</gene>
<name>A0A0G0V0E5_9BACT</name>
<organism evidence="1 2">
    <name type="scientific">Candidatus Roizmanbacteria bacterium GW2011_GWA1_41_13</name>
    <dbReference type="NCBI Taxonomy" id="1618474"/>
    <lineage>
        <taxon>Bacteria</taxon>
        <taxon>Candidatus Roizmaniibacteriota</taxon>
    </lineage>
</organism>
<comment type="caution">
    <text evidence="1">The sequence shown here is derived from an EMBL/GenBank/DDBJ whole genome shotgun (WGS) entry which is preliminary data.</text>
</comment>